<protein>
    <submittedName>
        <fullName evidence="1">Uncharacterized protein</fullName>
    </submittedName>
</protein>
<dbReference type="Proteomes" id="UP001607302">
    <property type="component" value="Unassembled WGS sequence"/>
</dbReference>
<name>A0ABD2BH14_VESSQ</name>
<organism evidence="1 2">
    <name type="scientific">Vespula squamosa</name>
    <name type="common">Southern yellow jacket</name>
    <name type="synonym">Wasp</name>
    <dbReference type="NCBI Taxonomy" id="30214"/>
    <lineage>
        <taxon>Eukaryota</taxon>
        <taxon>Metazoa</taxon>
        <taxon>Ecdysozoa</taxon>
        <taxon>Arthropoda</taxon>
        <taxon>Hexapoda</taxon>
        <taxon>Insecta</taxon>
        <taxon>Pterygota</taxon>
        <taxon>Neoptera</taxon>
        <taxon>Endopterygota</taxon>
        <taxon>Hymenoptera</taxon>
        <taxon>Apocrita</taxon>
        <taxon>Aculeata</taxon>
        <taxon>Vespoidea</taxon>
        <taxon>Vespidae</taxon>
        <taxon>Vespinae</taxon>
        <taxon>Vespula</taxon>
    </lineage>
</organism>
<dbReference type="AlphaFoldDB" id="A0ABD2BH14"/>
<dbReference type="EMBL" id="JAUDFV010000102">
    <property type="protein sequence ID" value="KAL2731935.1"/>
    <property type="molecule type" value="Genomic_DNA"/>
</dbReference>
<proteinExistence type="predicted"/>
<evidence type="ECO:0000313" key="1">
    <source>
        <dbReference type="EMBL" id="KAL2731935.1"/>
    </source>
</evidence>
<comment type="caution">
    <text evidence="1">The sequence shown here is derived from an EMBL/GenBank/DDBJ whole genome shotgun (WGS) entry which is preliminary data.</text>
</comment>
<accession>A0ABD2BH14</accession>
<reference evidence="1 2" key="1">
    <citation type="journal article" date="2024" name="Ann. Entomol. Soc. Am.">
        <title>Genomic analyses of the southern and eastern yellowjacket wasps (Hymenoptera: Vespidae) reveal evolutionary signatures of social life.</title>
        <authorList>
            <person name="Catto M.A."/>
            <person name="Caine P.B."/>
            <person name="Orr S.E."/>
            <person name="Hunt B.G."/>
            <person name="Goodisman M.A.D."/>
        </authorList>
    </citation>
    <scope>NUCLEOTIDE SEQUENCE [LARGE SCALE GENOMIC DNA]</scope>
    <source>
        <strain evidence="1">233</strain>
        <tissue evidence="1">Head and thorax</tissue>
    </source>
</reference>
<sequence length="180" mass="21453">MLEKHLESFEDSLGFLKEDTRASWALSYVTARVRPVCFRRTLSRTLSIWLERQKWCAPAHHYEVSTSFDFFQDDCENVKSLQQFLATTLIPEHPLNFTKSSIAGYWLEYLPVTMRHEKIRAEFNYNALTKRERPMKAELFSCSLVMEVLESCTKKGYKVRYLLRRKGKMREEKDLFDYVK</sequence>
<gene>
    <name evidence="1" type="ORF">V1478_004623</name>
</gene>
<evidence type="ECO:0000313" key="2">
    <source>
        <dbReference type="Proteomes" id="UP001607302"/>
    </source>
</evidence>
<keyword evidence="2" id="KW-1185">Reference proteome</keyword>